<feature type="compositionally biased region" description="Low complexity" evidence="1">
    <location>
        <begin position="1"/>
        <end position="12"/>
    </location>
</feature>
<proteinExistence type="predicted"/>
<protein>
    <submittedName>
        <fullName evidence="2">Uncharacterized protein</fullName>
    </submittedName>
</protein>
<sequence>MSGSSNSNSNNNDSRTDDVAQSRSFAESFGRTHAELETLWQRILTSARSADVASRVLPQQQQSTRSGDTPSTTLFENWRFPSTEEISAIMTSSSPPRSRRRLSRQTTRAEEREQASLSTILSNRRVQLSQLLSAPLLDSGAVERDDEGSDDSHIDVEPPAIRGSAIMFDDVDEAIESEDDEHDHYYRPWDNLGYEQWYALRFHGIPPEHYSTPSSTGERTRERLRSPPPPLQPPPPSILPATAHSSVTVRQPWNRERAWSPYVYQQPLPNNAVGGVRATIEGIKQNTLPGMGREQARLYSVHSSICELTLDCLSTSDGEDGTASFRSMLRANSAVYTTSSPTNVHVELCFVPRRHCVVERILVQSAKTFPRCTELMVFASSRRCKLEELNAYDGFTFAHYERLAGIIKQYPDRLPEPLPIAYFWFSFEENYKQLQVLPHGVACKYLYVKLLRGDGATLGQALRTMRVYGWSGARSFSEAVIC</sequence>
<organism evidence="2 3">
    <name type="scientific">Coemansia thaxteri</name>
    <dbReference type="NCBI Taxonomy" id="2663907"/>
    <lineage>
        <taxon>Eukaryota</taxon>
        <taxon>Fungi</taxon>
        <taxon>Fungi incertae sedis</taxon>
        <taxon>Zoopagomycota</taxon>
        <taxon>Kickxellomycotina</taxon>
        <taxon>Kickxellomycetes</taxon>
        <taxon>Kickxellales</taxon>
        <taxon>Kickxellaceae</taxon>
        <taxon>Coemansia</taxon>
    </lineage>
</organism>
<dbReference type="EMBL" id="JANBQF010000510">
    <property type="protein sequence ID" value="KAJ2000596.1"/>
    <property type="molecule type" value="Genomic_DNA"/>
</dbReference>
<dbReference type="Proteomes" id="UP001150907">
    <property type="component" value="Unassembled WGS sequence"/>
</dbReference>
<keyword evidence="3" id="KW-1185">Reference proteome</keyword>
<comment type="caution">
    <text evidence="2">The sequence shown here is derived from an EMBL/GenBank/DDBJ whole genome shotgun (WGS) entry which is preliminary data.</text>
</comment>
<name>A0A9W8EHG9_9FUNG</name>
<accession>A0A9W8EHG9</accession>
<feature type="compositionally biased region" description="Pro residues" evidence="1">
    <location>
        <begin position="226"/>
        <end position="238"/>
    </location>
</feature>
<gene>
    <name evidence="2" type="ORF">H4R26_004542</name>
</gene>
<feature type="region of interest" description="Disordered" evidence="1">
    <location>
        <begin position="1"/>
        <end position="26"/>
    </location>
</feature>
<dbReference type="AlphaFoldDB" id="A0A9W8EHG9"/>
<evidence type="ECO:0000313" key="2">
    <source>
        <dbReference type="EMBL" id="KAJ2000596.1"/>
    </source>
</evidence>
<feature type="region of interest" description="Disordered" evidence="1">
    <location>
        <begin position="88"/>
        <end position="116"/>
    </location>
</feature>
<evidence type="ECO:0000313" key="3">
    <source>
        <dbReference type="Proteomes" id="UP001150907"/>
    </source>
</evidence>
<evidence type="ECO:0000256" key="1">
    <source>
        <dbReference type="SAM" id="MobiDB-lite"/>
    </source>
</evidence>
<reference evidence="2" key="1">
    <citation type="submission" date="2022-07" db="EMBL/GenBank/DDBJ databases">
        <title>Phylogenomic reconstructions and comparative analyses of Kickxellomycotina fungi.</title>
        <authorList>
            <person name="Reynolds N.K."/>
            <person name="Stajich J.E."/>
            <person name="Barry K."/>
            <person name="Grigoriev I.V."/>
            <person name="Crous P."/>
            <person name="Smith M.E."/>
        </authorList>
    </citation>
    <scope>NUCLEOTIDE SEQUENCE</scope>
    <source>
        <strain evidence="2">IMI 214461</strain>
    </source>
</reference>
<feature type="region of interest" description="Disordered" evidence="1">
    <location>
        <begin position="54"/>
        <end position="75"/>
    </location>
</feature>
<dbReference type="OrthoDB" id="5566184at2759"/>
<feature type="compositionally biased region" description="Polar residues" evidence="1">
    <location>
        <begin position="57"/>
        <end position="75"/>
    </location>
</feature>
<feature type="region of interest" description="Disordered" evidence="1">
    <location>
        <begin position="208"/>
        <end position="242"/>
    </location>
</feature>